<keyword evidence="2" id="KW-0255">Endonuclease</keyword>
<dbReference type="CDD" id="cd01038">
    <property type="entry name" value="Endonuclease_DUF559"/>
    <property type="match status" value="1"/>
</dbReference>
<evidence type="ECO:0000259" key="1">
    <source>
        <dbReference type="Pfam" id="PF04480"/>
    </source>
</evidence>
<gene>
    <name evidence="2" type="ORF">EOJ36_04530</name>
</gene>
<dbReference type="Gene3D" id="3.40.960.10">
    <property type="entry name" value="VSR Endonuclease"/>
    <property type="match status" value="1"/>
</dbReference>
<dbReference type="AlphaFoldDB" id="A0A437PTX0"/>
<dbReference type="PANTHER" id="PTHR38590:SF1">
    <property type="entry name" value="BLL0828 PROTEIN"/>
    <property type="match status" value="1"/>
</dbReference>
<proteinExistence type="predicted"/>
<protein>
    <submittedName>
        <fullName evidence="2">Endonuclease domain-containing protein</fullName>
    </submittedName>
</protein>
<comment type="caution">
    <text evidence="2">The sequence shown here is derived from an EMBL/GenBank/DDBJ whole genome shotgun (WGS) entry which is preliminary data.</text>
</comment>
<sequence length="129" mass="15331">MEYHNLIYLKKLRRTLRKCQTDAEQILWDEIRNRKLLGKKFRRQHSFSNYIFDFYCAEKQLVIEVDGSIHLLPEQKRYDKERESILHGYGFNVLRFSNWRVFNELESVLNKICAVLTSPQPPPSIGGGV</sequence>
<dbReference type="InterPro" id="IPR047216">
    <property type="entry name" value="Endonuclease_DUF559_bact"/>
</dbReference>
<accession>A0A437PTX0</accession>
<dbReference type="PANTHER" id="PTHR38590">
    <property type="entry name" value="BLL0828 PROTEIN"/>
    <property type="match status" value="1"/>
</dbReference>
<reference evidence="2 3" key="1">
    <citation type="submission" date="2019-01" db="EMBL/GenBank/DDBJ databases">
        <authorList>
            <person name="Chen W.-M."/>
        </authorList>
    </citation>
    <scope>NUCLEOTIDE SEQUENCE [LARGE SCALE GENOMIC DNA]</scope>
    <source>
        <strain evidence="2 3">FSY-15</strain>
    </source>
</reference>
<dbReference type="InterPro" id="IPR007569">
    <property type="entry name" value="DUF559"/>
</dbReference>
<name>A0A437PTX0_9BACT</name>
<dbReference type="InterPro" id="IPR011335">
    <property type="entry name" value="Restrct_endonuc-II-like"/>
</dbReference>
<dbReference type="SUPFAM" id="SSF52980">
    <property type="entry name" value="Restriction endonuclease-like"/>
    <property type="match status" value="1"/>
</dbReference>
<evidence type="ECO:0000313" key="3">
    <source>
        <dbReference type="Proteomes" id="UP000282832"/>
    </source>
</evidence>
<organism evidence="2 3">
    <name type="scientific">Sandaracinomonas limnophila</name>
    <dbReference type="NCBI Taxonomy" id="1862386"/>
    <lineage>
        <taxon>Bacteria</taxon>
        <taxon>Pseudomonadati</taxon>
        <taxon>Bacteroidota</taxon>
        <taxon>Cytophagia</taxon>
        <taxon>Cytophagales</taxon>
        <taxon>Flectobacillaceae</taxon>
        <taxon>Sandaracinomonas</taxon>
    </lineage>
</organism>
<dbReference type="GO" id="GO:0004519">
    <property type="term" value="F:endonuclease activity"/>
    <property type="evidence" value="ECO:0007669"/>
    <property type="project" value="UniProtKB-KW"/>
</dbReference>
<dbReference type="EMBL" id="SACY01000002">
    <property type="protein sequence ID" value="RVU25688.1"/>
    <property type="molecule type" value="Genomic_DNA"/>
</dbReference>
<dbReference type="Pfam" id="PF04480">
    <property type="entry name" value="DUF559"/>
    <property type="match status" value="1"/>
</dbReference>
<keyword evidence="3" id="KW-1185">Reference proteome</keyword>
<feature type="domain" description="DUF559" evidence="1">
    <location>
        <begin position="10"/>
        <end position="116"/>
    </location>
</feature>
<evidence type="ECO:0000313" key="2">
    <source>
        <dbReference type="EMBL" id="RVU25688.1"/>
    </source>
</evidence>
<dbReference type="Proteomes" id="UP000282832">
    <property type="component" value="Unassembled WGS sequence"/>
</dbReference>
<keyword evidence="2" id="KW-0378">Hydrolase</keyword>
<keyword evidence="2" id="KW-0540">Nuclease</keyword>
<dbReference type="OrthoDB" id="9798754at2"/>
<dbReference type="RefSeq" id="WP_127802842.1">
    <property type="nucleotide sequence ID" value="NZ_SACY01000002.1"/>
</dbReference>